<dbReference type="Proteomes" id="UP001644719">
    <property type="component" value="Unassembled WGS sequence"/>
</dbReference>
<evidence type="ECO:0000313" key="3">
    <source>
        <dbReference type="Proteomes" id="UP001644719"/>
    </source>
</evidence>
<gene>
    <name evidence="2" type="ORF">G5B17_19690</name>
</gene>
<accession>A0ABX2HEI4</accession>
<dbReference type="Pfam" id="PF01841">
    <property type="entry name" value="Transglut_core"/>
    <property type="match status" value="2"/>
</dbReference>
<organism evidence="2 3">
    <name type="scientific">Blautia faecis</name>
    <dbReference type="NCBI Taxonomy" id="871665"/>
    <lineage>
        <taxon>Bacteria</taxon>
        <taxon>Bacillati</taxon>
        <taxon>Bacillota</taxon>
        <taxon>Clostridia</taxon>
        <taxon>Lachnospirales</taxon>
        <taxon>Lachnospiraceae</taxon>
        <taxon>Blautia</taxon>
    </lineage>
</organism>
<evidence type="ECO:0000313" key="2">
    <source>
        <dbReference type="EMBL" id="NSG87570.1"/>
    </source>
</evidence>
<reference evidence="2 3" key="1">
    <citation type="journal article" date="2020" name="Cell Host Microbe">
        <title>Functional and Genomic Variation between Human-Derived Isolates of Lachnospiraceae Reveals Inter- and Intra-Species Diversity.</title>
        <authorList>
            <person name="Sorbara M.T."/>
            <person name="Littmann E.R."/>
            <person name="Fontana E."/>
            <person name="Moody T.U."/>
            <person name="Kohout C.E."/>
            <person name="Gjonbalaj M."/>
            <person name="Eaton V."/>
            <person name="Seok R."/>
            <person name="Leiner I.M."/>
            <person name="Pamer E.G."/>
        </authorList>
    </citation>
    <scope>NUCLEOTIDE SEQUENCE [LARGE SCALE GENOMIC DNA]</scope>
    <source>
        <strain evidence="2 3">MSK.17.74</strain>
    </source>
</reference>
<dbReference type="Gene3D" id="2.60.40.1120">
    <property type="entry name" value="Carboxypeptidase-like, regulatory domain"/>
    <property type="match status" value="1"/>
</dbReference>
<dbReference type="SUPFAM" id="SSF54001">
    <property type="entry name" value="Cysteine proteinases"/>
    <property type="match status" value="2"/>
</dbReference>
<comment type="caution">
    <text evidence="2">The sequence shown here is derived from an EMBL/GenBank/DDBJ whole genome shotgun (WGS) entry which is preliminary data.</text>
</comment>
<name>A0ABX2HEI4_9FIRM</name>
<dbReference type="RefSeq" id="WP_173770381.1">
    <property type="nucleotide sequence ID" value="NZ_JAAIPU010000065.1"/>
</dbReference>
<dbReference type="Gene3D" id="3.10.620.30">
    <property type="match status" value="1"/>
</dbReference>
<dbReference type="EMBL" id="JAAITS010000087">
    <property type="protein sequence ID" value="NSG87570.1"/>
    <property type="molecule type" value="Genomic_DNA"/>
</dbReference>
<sequence length="875" mass="99286">MFLQNSQRKIEEEFLKLTEKFGADREPLKTICEKLDGCGRELGLAMKYLYVTAPYSDLVNYSFEEIQDFASHGLFLYNTLERVKELPEEMFLNYILDHRVNEEEVLPCRSFFWNELKDRIEGKNAKDAAIEVNYWCAEEATYHSGDDRTLPALTVYRRGYGRCGEESVFLVNALRSVGIPARQVYVPRWSHCDDNHAWVELWCDGKWYFTGACEPLMILNKGWFTNASSRAMMVHSRLFDLFPAEGEDVIGKEGAAVMLNQTARYARVKTVSVKVTDKEGAAVKGAQVQFLVLNMGEYFPIAKAETDEKGTVSLVTGLGSVRVLAFLPGMEGFAQADLDTRAQDEISLTLTGEAVEAEDWRAVDVIAPVDTPVNPDMPTPEQKAEGTRRLNEANKIRKEKKENWANPELTAFLAGEDEKELRQEMVDVLSEKDHTDCVCSVLEEHLEYGKQYAKEFKMKSGTGKCGKKEMNGADCFTQGAENANAECSNYKAEKSAAYTRVTGAESGYNLYINFILNPRVEDELLRPYRKGILSFFTEEQKAAFRANPAEIWNYIQAHITAYPDNERETVMETPYECLVSGIGTERSQKVLFVAIARTLGIPARLNPDNKVMEYWVKDQFVPVLKQQEGGAVLTLKKEADAVWNYYQNWTMGRLVGNEFVSLNLTGRSWKGDTLELALIPGTYRIITTNRLPNGNQFAWEKTFTIEEGGQREETLRLREAQLGDMLERISLPEFEAKDSAGNTVTCAELTKGGKKILMWLEESREPTEHILNEMLEHAEKFHEFENSISFMIRTPEAKQDPLLAKVLKMFPNVSIYYDSFEENIELLGRRMYVDPDKLPLILVTNGESVGIYATSGYNVGTGDMLIRIMEEVPEV</sequence>
<dbReference type="PANTHER" id="PTHR35532">
    <property type="entry name" value="SIMILAR TO POLYHYDROXYALKANOATE DEPOLYMERASE"/>
    <property type="match status" value="1"/>
</dbReference>
<protein>
    <submittedName>
        <fullName evidence="2">Transglutaminase</fullName>
    </submittedName>
</protein>
<keyword evidence="3" id="KW-1185">Reference proteome</keyword>
<proteinExistence type="predicted"/>
<evidence type="ECO:0000259" key="1">
    <source>
        <dbReference type="SMART" id="SM00460"/>
    </source>
</evidence>
<dbReference type="InterPro" id="IPR002931">
    <property type="entry name" value="Transglutaminase-like"/>
</dbReference>
<dbReference type="PANTHER" id="PTHR35532:SF5">
    <property type="entry name" value="CARBOHYDRATE-BINDING DOMAIN-CONTAINING PROTEIN"/>
    <property type="match status" value="1"/>
</dbReference>
<dbReference type="SMART" id="SM00460">
    <property type="entry name" value="TGc"/>
    <property type="match status" value="1"/>
</dbReference>
<feature type="domain" description="Transglutaminase-like" evidence="1">
    <location>
        <begin position="155"/>
        <end position="214"/>
    </location>
</feature>
<dbReference type="InterPro" id="IPR038765">
    <property type="entry name" value="Papain-like_cys_pep_sf"/>
</dbReference>